<dbReference type="RefSeq" id="XP_029765841.1">
    <property type="nucleotide sequence ID" value="XM_029898707.1"/>
</dbReference>
<protein>
    <submittedName>
        <fullName evidence="2">Uncharacterized protein</fullName>
    </submittedName>
</protein>
<evidence type="ECO:0000256" key="1">
    <source>
        <dbReference type="SAM" id="MobiDB-lite"/>
    </source>
</evidence>
<keyword evidence="3" id="KW-1185">Reference proteome</keyword>
<name>A0A074Y173_AURPU</name>
<feature type="compositionally biased region" description="Basic and acidic residues" evidence="1">
    <location>
        <begin position="1"/>
        <end position="12"/>
    </location>
</feature>
<dbReference type="AlphaFoldDB" id="A0A074Y173"/>
<sequence length="72" mass="8348">MLVRDAECERKSKKEKGKSGLPTRRVGEFNSKGRLWSFVRTFPVEEESFFYVPRRCRGLLCFCVLGSWSAVV</sequence>
<organism evidence="2 3">
    <name type="scientific">Aureobasidium pullulans EXF-150</name>
    <dbReference type="NCBI Taxonomy" id="1043002"/>
    <lineage>
        <taxon>Eukaryota</taxon>
        <taxon>Fungi</taxon>
        <taxon>Dikarya</taxon>
        <taxon>Ascomycota</taxon>
        <taxon>Pezizomycotina</taxon>
        <taxon>Dothideomycetes</taxon>
        <taxon>Dothideomycetidae</taxon>
        <taxon>Dothideales</taxon>
        <taxon>Saccotheciaceae</taxon>
        <taxon>Aureobasidium</taxon>
    </lineage>
</organism>
<accession>A0A074Y173</accession>
<dbReference type="Proteomes" id="UP000030706">
    <property type="component" value="Unassembled WGS sequence"/>
</dbReference>
<evidence type="ECO:0000313" key="3">
    <source>
        <dbReference type="Proteomes" id="UP000030706"/>
    </source>
</evidence>
<dbReference type="HOGENOM" id="CLU_2721805_0_0_1"/>
<dbReference type="GeneID" id="40741013"/>
<gene>
    <name evidence="2" type="ORF">M438DRAFT_11230</name>
</gene>
<evidence type="ECO:0000313" key="2">
    <source>
        <dbReference type="EMBL" id="KEQ89654.1"/>
    </source>
</evidence>
<dbReference type="EMBL" id="KL584974">
    <property type="protein sequence ID" value="KEQ89654.1"/>
    <property type="molecule type" value="Genomic_DNA"/>
</dbReference>
<proteinExistence type="predicted"/>
<feature type="region of interest" description="Disordered" evidence="1">
    <location>
        <begin position="1"/>
        <end position="24"/>
    </location>
</feature>
<reference evidence="2 3" key="1">
    <citation type="journal article" date="2014" name="BMC Genomics">
        <title>Genome sequencing of four Aureobasidium pullulans varieties: biotechnological potential, stress tolerance, and description of new species.</title>
        <authorList>
            <person name="Gostin Ar C."/>
            <person name="Ohm R.A."/>
            <person name="Kogej T."/>
            <person name="Sonjak S."/>
            <person name="Turk M."/>
            <person name="Zajc J."/>
            <person name="Zalar P."/>
            <person name="Grube M."/>
            <person name="Sun H."/>
            <person name="Han J."/>
            <person name="Sharma A."/>
            <person name="Chiniquy J."/>
            <person name="Ngan C.Y."/>
            <person name="Lipzen A."/>
            <person name="Barry K."/>
            <person name="Grigoriev I.V."/>
            <person name="Gunde-Cimerman N."/>
        </authorList>
    </citation>
    <scope>NUCLEOTIDE SEQUENCE [LARGE SCALE GENOMIC DNA]</scope>
    <source>
        <strain evidence="2 3">EXF-150</strain>
    </source>
</reference>